<dbReference type="RefSeq" id="WP_208056239.1">
    <property type="nucleotide sequence ID" value="NZ_JAGEMK010000006.1"/>
</dbReference>
<reference evidence="1" key="1">
    <citation type="submission" date="2021-03" db="EMBL/GenBank/DDBJ databases">
        <title>Actinotalea soli sp. nov., isolated from soil.</title>
        <authorList>
            <person name="Ping W."/>
            <person name="Zhang J."/>
        </authorList>
    </citation>
    <scope>NUCLEOTIDE SEQUENCE</scope>
    <source>
        <strain evidence="1">BY-33</strain>
    </source>
</reference>
<organism evidence="1 2">
    <name type="scientific">Actinotalea soli</name>
    <dbReference type="NCBI Taxonomy" id="2819234"/>
    <lineage>
        <taxon>Bacteria</taxon>
        <taxon>Bacillati</taxon>
        <taxon>Actinomycetota</taxon>
        <taxon>Actinomycetes</taxon>
        <taxon>Micrococcales</taxon>
        <taxon>Cellulomonadaceae</taxon>
        <taxon>Actinotalea</taxon>
    </lineage>
</organism>
<evidence type="ECO:0000313" key="2">
    <source>
        <dbReference type="Proteomes" id="UP000664209"/>
    </source>
</evidence>
<gene>
    <name evidence="1" type="ORF">J4G33_12160</name>
</gene>
<accession>A0A939RSU7</accession>
<name>A0A939RSU7_9CELL</name>
<sequence>MRSTVLGLAVGGRSSLGVAVPVLAATRGRRGVGPALLRGSVRLAVLGELVGDKMPGIPSRTDAPVLGARVASGALGGLGLALSEGRSAAKAVLASVAGAAGAWAGSYAGVEWRRWAAEEGPEWLQPDLRAGLVEDAVVLATAARIVERTPPRPVRITPRHTRRSPHRR</sequence>
<keyword evidence="2" id="KW-1185">Reference proteome</keyword>
<dbReference type="Proteomes" id="UP000664209">
    <property type="component" value="Unassembled WGS sequence"/>
</dbReference>
<dbReference type="AlphaFoldDB" id="A0A939RSU7"/>
<evidence type="ECO:0000313" key="1">
    <source>
        <dbReference type="EMBL" id="MBO1752557.1"/>
    </source>
</evidence>
<proteinExistence type="predicted"/>
<evidence type="ECO:0008006" key="3">
    <source>
        <dbReference type="Google" id="ProtNLM"/>
    </source>
</evidence>
<dbReference type="EMBL" id="JAGEMK010000006">
    <property type="protein sequence ID" value="MBO1752557.1"/>
    <property type="molecule type" value="Genomic_DNA"/>
</dbReference>
<comment type="caution">
    <text evidence="1">The sequence shown here is derived from an EMBL/GenBank/DDBJ whole genome shotgun (WGS) entry which is preliminary data.</text>
</comment>
<protein>
    <recommendedName>
        <fullName evidence="3">DUF4126 domain-containing protein</fullName>
    </recommendedName>
</protein>